<protein>
    <submittedName>
        <fullName evidence="1">Uncharacterized protein</fullName>
    </submittedName>
</protein>
<sequence>MFNWVECECSHNFWTKKEIPQCCRCKQRFPAYNHVYTWSGQEREKTIELLEKRIREQNETLENLLTVLETYQYKTDEIIKEIRNSIK</sequence>
<name>A0A0F8XKI5_9ZZZZ</name>
<dbReference type="AlphaFoldDB" id="A0A0F8XKI5"/>
<comment type="caution">
    <text evidence="1">The sequence shown here is derived from an EMBL/GenBank/DDBJ whole genome shotgun (WGS) entry which is preliminary data.</text>
</comment>
<dbReference type="EMBL" id="LAZR01058660">
    <property type="protein sequence ID" value="KKK69413.1"/>
    <property type="molecule type" value="Genomic_DNA"/>
</dbReference>
<evidence type="ECO:0000313" key="1">
    <source>
        <dbReference type="EMBL" id="KKK69413.1"/>
    </source>
</evidence>
<reference evidence="1" key="1">
    <citation type="journal article" date="2015" name="Nature">
        <title>Complex archaea that bridge the gap between prokaryotes and eukaryotes.</title>
        <authorList>
            <person name="Spang A."/>
            <person name="Saw J.H."/>
            <person name="Jorgensen S.L."/>
            <person name="Zaremba-Niedzwiedzka K."/>
            <person name="Martijn J."/>
            <person name="Lind A.E."/>
            <person name="van Eijk R."/>
            <person name="Schleper C."/>
            <person name="Guy L."/>
            <person name="Ettema T.J."/>
        </authorList>
    </citation>
    <scope>NUCLEOTIDE SEQUENCE</scope>
</reference>
<organism evidence="1">
    <name type="scientific">marine sediment metagenome</name>
    <dbReference type="NCBI Taxonomy" id="412755"/>
    <lineage>
        <taxon>unclassified sequences</taxon>
        <taxon>metagenomes</taxon>
        <taxon>ecological metagenomes</taxon>
    </lineage>
</organism>
<gene>
    <name evidence="1" type="ORF">LCGC14_2934290</name>
</gene>
<accession>A0A0F8XKI5</accession>
<proteinExistence type="predicted"/>